<gene>
    <name evidence="1" type="ORF">SAE01_45860</name>
</gene>
<dbReference type="Proteomes" id="UP000321513">
    <property type="component" value="Unassembled WGS sequence"/>
</dbReference>
<protein>
    <submittedName>
        <fullName evidence="1">Uncharacterized protein</fullName>
    </submittedName>
</protein>
<evidence type="ECO:0000313" key="1">
    <source>
        <dbReference type="EMBL" id="GEO12090.1"/>
    </source>
</evidence>
<proteinExistence type="predicted"/>
<accession>A0A512BJF8</accession>
<reference evidence="1 2" key="1">
    <citation type="submission" date="2019-07" db="EMBL/GenBank/DDBJ databases">
        <title>Whole genome shotgun sequence of Segetibacter aerophilus NBRC 106135.</title>
        <authorList>
            <person name="Hosoyama A."/>
            <person name="Uohara A."/>
            <person name="Ohji S."/>
            <person name="Ichikawa N."/>
        </authorList>
    </citation>
    <scope>NUCLEOTIDE SEQUENCE [LARGE SCALE GENOMIC DNA]</scope>
    <source>
        <strain evidence="1 2">NBRC 106135</strain>
    </source>
</reference>
<keyword evidence="2" id="KW-1185">Reference proteome</keyword>
<sequence length="84" mass="9928">MTLLLYNYLTENEKQLLLWTEGGFIKERTLIDIKVHLYQLYSFYVEVWYKGGKNEIDKLWSFSSTDLLEPYLVDIDIQGLTSGN</sequence>
<dbReference type="AlphaFoldDB" id="A0A512BJF8"/>
<comment type="caution">
    <text evidence="1">The sequence shown here is derived from an EMBL/GenBank/DDBJ whole genome shotgun (WGS) entry which is preliminary data.</text>
</comment>
<name>A0A512BJF8_9BACT</name>
<organism evidence="1 2">
    <name type="scientific">Segetibacter aerophilus</name>
    <dbReference type="NCBI Taxonomy" id="670293"/>
    <lineage>
        <taxon>Bacteria</taxon>
        <taxon>Pseudomonadati</taxon>
        <taxon>Bacteroidota</taxon>
        <taxon>Chitinophagia</taxon>
        <taxon>Chitinophagales</taxon>
        <taxon>Chitinophagaceae</taxon>
        <taxon>Segetibacter</taxon>
    </lineage>
</organism>
<dbReference type="EMBL" id="BJYT01000039">
    <property type="protein sequence ID" value="GEO12090.1"/>
    <property type="molecule type" value="Genomic_DNA"/>
</dbReference>
<dbReference type="RefSeq" id="WP_147206221.1">
    <property type="nucleotide sequence ID" value="NZ_BJYT01000039.1"/>
</dbReference>
<dbReference type="OrthoDB" id="677710at2"/>
<evidence type="ECO:0000313" key="2">
    <source>
        <dbReference type="Proteomes" id="UP000321513"/>
    </source>
</evidence>